<name>A0ABR3RD24_9PLEO</name>
<feature type="coiled-coil region" evidence="1">
    <location>
        <begin position="33"/>
        <end position="60"/>
    </location>
</feature>
<evidence type="ECO:0000313" key="4">
    <source>
        <dbReference type="Proteomes" id="UP001521785"/>
    </source>
</evidence>
<evidence type="ECO:0000313" key="3">
    <source>
        <dbReference type="EMBL" id="KAL1602351.1"/>
    </source>
</evidence>
<evidence type="ECO:0000256" key="1">
    <source>
        <dbReference type="SAM" id="Coils"/>
    </source>
</evidence>
<gene>
    <name evidence="3" type="ORF">SLS60_005767</name>
</gene>
<dbReference type="EMBL" id="JAKJXO020000007">
    <property type="protein sequence ID" value="KAL1602351.1"/>
    <property type="molecule type" value="Genomic_DNA"/>
</dbReference>
<keyword evidence="1" id="KW-0175">Coiled coil</keyword>
<evidence type="ECO:0000256" key="2">
    <source>
        <dbReference type="SAM" id="MobiDB-lite"/>
    </source>
</evidence>
<organism evidence="3 4">
    <name type="scientific">Paraconiothyrium brasiliense</name>
    <dbReference type="NCBI Taxonomy" id="300254"/>
    <lineage>
        <taxon>Eukaryota</taxon>
        <taxon>Fungi</taxon>
        <taxon>Dikarya</taxon>
        <taxon>Ascomycota</taxon>
        <taxon>Pezizomycotina</taxon>
        <taxon>Dothideomycetes</taxon>
        <taxon>Pleosporomycetidae</taxon>
        <taxon>Pleosporales</taxon>
        <taxon>Massarineae</taxon>
        <taxon>Didymosphaeriaceae</taxon>
        <taxon>Paraconiothyrium</taxon>
    </lineage>
</organism>
<accession>A0ABR3RD24</accession>
<feature type="region of interest" description="Disordered" evidence="2">
    <location>
        <begin position="1"/>
        <end position="22"/>
    </location>
</feature>
<feature type="compositionally biased region" description="Basic and acidic residues" evidence="2">
    <location>
        <begin position="9"/>
        <end position="22"/>
    </location>
</feature>
<sequence length="376" mass="41997">MSAQLSKQIPHDHFENRNDPTGLERHRTTFIALAQYKNRCQKLEKDRANLKTELRRTTSIFAQANGIDKELMRKVRSQTRDVIELKSRLQEIDSLEPYMALGQAHDVALTTEKLHLDFQIMKNELGSLPVLNAGRQISVESLYGQSDDLDLLLHTILHSNTESNAESVPKAGPTFALREVIQALTGAAVKVWAFESTLGLTSMMTTPLLQKYRDHIATMCGQEGLCNLDFAAHDAMIQGKDFEENTIAPVASRLTKRLLNVLRLVIGHQDAHETLKRLGPRLACIMKPAIHLRSLSLVSAKRLESIWPSPGASLEELEMSVEPPLEARTGDLVRLPILPGLRAYHNEKEMISYRGFGDSNLASGHPDHTIKALVIV</sequence>
<dbReference type="Proteomes" id="UP001521785">
    <property type="component" value="Unassembled WGS sequence"/>
</dbReference>
<reference evidence="3 4" key="1">
    <citation type="submission" date="2024-02" db="EMBL/GenBank/DDBJ databases">
        <title>De novo assembly and annotation of 12 fungi associated with fruit tree decline syndrome in Ontario, Canada.</title>
        <authorList>
            <person name="Sulman M."/>
            <person name="Ellouze W."/>
            <person name="Ilyukhin E."/>
        </authorList>
    </citation>
    <scope>NUCLEOTIDE SEQUENCE [LARGE SCALE GENOMIC DNA]</scope>
    <source>
        <strain evidence="3 4">M42-189</strain>
    </source>
</reference>
<comment type="caution">
    <text evidence="3">The sequence shown here is derived from an EMBL/GenBank/DDBJ whole genome shotgun (WGS) entry which is preliminary data.</text>
</comment>
<keyword evidence="4" id="KW-1185">Reference proteome</keyword>
<proteinExistence type="predicted"/>
<protein>
    <submittedName>
        <fullName evidence="3">Uncharacterized protein</fullName>
    </submittedName>
</protein>